<evidence type="ECO:0000313" key="3">
    <source>
        <dbReference type="Proteomes" id="UP000184207"/>
    </source>
</evidence>
<keyword evidence="3" id="KW-1185">Reference proteome</keyword>
<dbReference type="RefSeq" id="WP_178137768.1">
    <property type="nucleotide sequence ID" value="NZ_FRDJ01000016.1"/>
</dbReference>
<protein>
    <submittedName>
        <fullName evidence="2">Uncharacterized protein</fullName>
    </submittedName>
</protein>
<reference evidence="3" key="1">
    <citation type="submission" date="2016-12" db="EMBL/GenBank/DDBJ databases">
        <authorList>
            <person name="Varghese N."/>
            <person name="Submissions S."/>
        </authorList>
    </citation>
    <scope>NUCLEOTIDE SEQUENCE [LARGE SCALE GENOMIC DNA]</scope>
    <source>
        <strain evidence="3">DSM 13020</strain>
    </source>
</reference>
<dbReference type="Proteomes" id="UP000184207">
    <property type="component" value="Unassembled WGS sequence"/>
</dbReference>
<sequence length="47" mass="5778">MKKGRSKKGEHEKELKRLRAENAYLKLLMEKLFEESDKKHKIHKERQ</sequence>
<feature type="coiled-coil region" evidence="1">
    <location>
        <begin position="1"/>
        <end position="35"/>
    </location>
</feature>
<name>A0A1M7TF25_FERGO</name>
<gene>
    <name evidence="2" type="ORF">SAMN02745226_01925</name>
</gene>
<dbReference type="AlphaFoldDB" id="A0A1M7TF25"/>
<proteinExistence type="predicted"/>
<evidence type="ECO:0000313" key="2">
    <source>
        <dbReference type="EMBL" id="SHN69253.1"/>
    </source>
</evidence>
<organism evidence="2 3">
    <name type="scientific">Fervidobacterium gondwanense DSM 13020</name>
    <dbReference type="NCBI Taxonomy" id="1121883"/>
    <lineage>
        <taxon>Bacteria</taxon>
        <taxon>Thermotogati</taxon>
        <taxon>Thermotogota</taxon>
        <taxon>Thermotogae</taxon>
        <taxon>Thermotogales</taxon>
        <taxon>Fervidobacteriaceae</taxon>
        <taxon>Fervidobacterium</taxon>
    </lineage>
</organism>
<accession>A0A1M7TF25</accession>
<keyword evidence="1" id="KW-0175">Coiled coil</keyword>
<dbReference type="EMBL" id="FRDJ01000016">
    <property type="protein sequence ID" value="SHN69253.1"/>
    <property type="molecule type" value="Genomic_DNA"/>
</dbReference>
<evidence type="ECO:0000256" key="1">
    <source>
        <dbReference type="SAM" id="Coils"/>
    </source>
</evidence>